<evidence type="ECO:0000313" key="6">
    <source>
        <dbReference type="Proteomes" id="UP000767854"/>
    </source>
</evidence>
<dbReference type="Gene3D" id="3.90.1150.10">
    <property type="entry name" value="Aspartate Aminotransferase, domain 1"/>
    <property type="match status" value="1"/>
</dbReference>
<evidence type="ECO:0000256" key="2">
    <source>
        <dbReference type="ARBA" id="ARBA00009077"/>
    </source>
</evidence>
<dbReference type="InterPro" id="IPR054542">
    <property type="entry name" value="Cys_met_metab_PP"/>
</dbReference>
<dbReference type="InterPro" id="IPR015424">
    <property type="entry name" value="PyrdxlP-dep_Trfase"/>
</dbReference>
<organism evidence="5 6">
    <name type="scientific">Fusibacter tunisiensis</name>
    <dbReference type="NCBI Taxonomy" id="1008308"/>
    <lineage>
        <taxon>Bacteria</taxon>
        <taxon>Bacillati</taxon>
        <taxon>Bacillota</taxon>
        <taxon>Clostridia</taxon>
        <taxon>Eubacteriales</taxon>
        <taxon>Eubacteriales Family XII. Incertae Sedis</taxon>
        <taxon>Fusibacter</taxon>
    </lineage>
</organism>
<dbReference type="InterPro" id="IPR015421">
    <property type="entry name" value="PyrdxlP-dep_Trfase_major"/>
</dbReference>
<evidence type="ECO:0000256" key="1">
    <source>
        <dbReference type="ARBA" id="ARBA00001933"/>
    </source>
</evidence>
<evidence type="ECO:0000256" key="4">
    <source>
        <dbReference type="RuleBase" id="RU362118"/>
    </source>
</evidence>
<dbReference type="CDD" id="cd00614">
    <property type="entry name" value="CGS_like"/>
    <property type="match status" value="1"/>
</dbReference>
<dbReference type="GO" id="GO:0018826">
    <property type="term" value="F:methionine gamma-lyase activity"/>
    <property type="evidence" value="ECO:0007669"/>
    <property type="project" value="UniProtKB-EC"/>
</dbReference>
<dbReference type="Pfam" id="PF01053">
    <property type="entry name" value="Cys_Met_Meta_PP"/>
    <property type="match status" value="1"/>
</dbReference>
<comment type="cofactor">
    <cofactor evidence="1 4">
        <name>pyridoxal 5'-phosphate</name>
        <dbReference type="ChEBI" id="CHEBI:597326"/>
    </cofactor>
</comment>
<sequence>MKDQLKEFRFETKAIHSGSHPNHALNPPIFQTSTFTFDSIAHASAVMNFESSDYVYTRGNNPTLRVLEEKMAELENGVGAVAFASGMAAVSSVLLSLLAPGECVLHHNVLYGSAYSFVTKFLEKYKIDAKGIDFTDISVLENKIHTLRPKVIYFETPANPNLDIIDLESVAYLAKSVGAKVVVDNTFSSPYLQRPLTLGADVVLHSATKYLGGHGDVVAGIAVARDMDYINSLKFEYMCELGGAMSPFNAWLILRGLKTLAVRMDRHCENAMRLAAYLDKHPSISHVMYPGLDTHKNHEVAKKQMAQFGGIVSFEIKGSHEAAIEVINRFKLAKIAVSLGDTETLVQLPAAMTHIGYSDSELKAIGLSKSLIRISVGLESIDDILEDVAQALNITNL</sequence>
<dbReference type="PROSITE" id="PS00868">
    <property type="entry name" value="CYS_MET_METAB_PP"/>
    <property type="match status" value="1"/>
</dbReference>
<comment type="similarity">
    <text evidence="2 4">Belongs to the trans-sulfuration enzymes family.</text>
</comment>
<accession>A0ABS2MQG8</accession>
<comment type="caution">
    <text evidence="5">The sequence shown here is derived from an EMBL/GenBank/DDBJ whole genome shotgun (WGS) entry which is preliminary data.</text>
</comment>
<dbReference type="PIRSF" id="PIRSF001434">
    <property type="entry name" value="CGS"/>
    <property type="match status" value="1"/>
</dbReference>
<evidence type="ECO:0000313" key="5">
    <source>
        <dbReference type="EMBL" id="MBM7561634.1"/>
    </source>
</evidence>
<dbReference type="RefSeq" id="WP_204663317.1">
    <property type="nucleotide sequence ID" value="NZ_JAFBDT010000006.1"/>
</dbReference>
<dbReference type="Proteomes" id="UP000767854">
    <property type="component" value="Unassembled WGS sequence"/>
</dbReference>
<keyword evidence="3 4" id="KW-0663">Pyridoxal phosphate</keyword>
<dbReference type="InterPro" id="IPR015422">
    <property type="entry name" value="PyrdxlP-dep_Trfase_small"/>
</dbReference>
<dbReference type="Gene3D" id="3.40.640.10">
    <property type="entry name" value="Type I PLP-dependent aspartate aminotransferase-like (Major domain)"/>
    <property type="match status" value="1"/>
</dbReference>
<dbReference type="PANTHER" id="PTHR11808:SF80">
    <property type="entry name" value="CYSTATHIONINE GAMMA-LYASE"/>
    <property type="match status" value="1"/>
</dbReference>
<dbReference type="PANTHER" id="PTHR11808">
    <property type="entry name" value="TRANS-SULFURATION ENZYME FAMILY MEMBER"/>
    <property type="match status" value="1"/>
</dbReference>
<keyword evidence="6" id="KW-1185">Reference proteome</keyword>
<keyword evidence="5" id="KW-0456">Lyase</keyword>
<dbReference type="SUPFAM" id="SSF53383">
    <property type="entry name" value="PLP-dependent transferases"/>
    <property type="match status" value="1"/>
</dbReference>
<evidence type="ECO:0000256" key="3">
    <source>
        <dbReference type="ARBA" id="ARBA00022898"/>
    </source>
</evidence>
<dbReference type="InterPro" id="IPR000277">
    <property type="entry name" value="Cys/Met-Metab_PyrdxlP-dep_enz"/>
</dbReference>
<name>A0ABS2MQG8_9FIRM</name>
<protein>
    <submittedName>
        <fullName evidence="5">Methionine-gamma-lyase</fullName>
        <ecNumber evidence="5">4.4.1.11</ecNumber>
    </submittedName>
</protein>
<reference evidence="5 6" key="1">
    <citation type="submission" date="2021-01" db="EMBL/GenBank/DDBJ databases">
        <title>Genomic Encyclopedia of Type Strains, Phase IV (KMG-IV): sequencing the most valuable type-strain genomes for metagenomic binning, comparative biology and taxonomic classification.</title>
        <authorList>
            <person name="Goeker M."/>
        </authorList>
    </citation>
    <scope>NUCLEOTIDE SEQUENCE [LARGE SCALE GENOMIC DNA]</scope>
    <source>
        <strain evidence="5 6">DSM 24436</strain>
    </source>
</reference>
<dbReference type="EC" id="4.4.1.11" evidence="5"/>
<gene>
    <name evidence="5" type="ORF">JOC49_001154</name>
</gene>
<proteinExistence type="inferred from homology"/>
<dbReference type="EMBL" id="JAFBDT010000006">
    <property type="protein sequence ID" value="MBM7561634.1"/>
    <property type="molecule type" value="Genomic_DNA"/>
</dbReference>